<dbReference type="PROSITE" id="PS50095">
    <property type="entry name" value="PLAT"/>
    <property type="match status" value="1"/>
</dbReference>
<dbReference type="Gene3D" id="2.60.60.20">
    <property type="entry name" value="PLAT/LH2 domain"/>
    <property type="match status" value="1"/>
</dbReference>
<evidence type="ECO:0000256" key="5">
    <source>
        <dbReference type="ARBA" id="ARBA00023136"/>
    </source>
</evidence>
<name>A0A6P7YCI0_9AMPH</name>
<evidence type="ECO:0000256" key="2">
    <source>
        <dbReference type="ARBA" id="ARBA00007200"/>
    </source>
</evidence>
<dbReference type="InterPro" id="IPR046338">
    <property type="entry name" value="GAIN_dom_sf"/>
</dbReference>
<protein>
    <submittedName>
        <fullName evidence="12">Polycystic kidney disease protein 1-like 2</fullName>
    </submittedName>
</protein>
<dbReference type="InterPro" id="IPR057244">
    <property type="entry name" value="GAIN_B"/>
</dbReference>
<evidence type="ECO:0000259" key="10">
    <source>
        <dbReference type="PROSITE" id="PS50221"/>
    </source>
</evidence>
<organism evidence="11 12">
    <name type="scientific">Microcaecilia unicolor</name>
    <dbReference type="NCBI Taxonomy" id="1415580"/>
    <lineage>
        <taxon>Eukaryota</taxon>
        <taxon>Metazoa</taxon>
        <taxon>Chordata</taxon>
        <taxon>Craniata</taxon>
        <taxon>Vertebrata</taxon>
        <taxon>Euteleostomi</taxon>
        <taxon>Amphibia</taxon>
        <taxon>Gymnophiona</taxon>
        <taxon>Siphonopidae</taxon>
        <taxon>Microcaecilia</taxon>
    </lineage>
</organism>
<dbReference type="RefSeq" id="XP_030060534.1">
    <property type="nucleotide sequence ID" value="XM_030204674.1"/>
</dbReference>
<dbReference type="FunFam" id="2.60.60.20:FF:000008">
    <property type="entry name" value="Polycystic kidney disease 1-like 2, isoform CRA_a"/>
    <property type="match status" value="1"/>
</dbReference>
<dbReference type="GO" id="GO:0005262">
    <property type="term" value="F:calcium channel activity"/>
    <property type="evidence" value="ECO:0007669"/>
    <property type="project" value="TreeGrafter"/>
</dbReference>
<dbReference type="InterPro" id="IPR001024">
    <property type="entry name" value="PLAT/LH2_dom"/>
</dbReference>
<gene>
    <name evidence="12" type="primary">LOC115471006</name>
</gene>
<dbReference type="Pfam" id="PF01825">
    <property type="entry name" value="GPS"/>
    <property type="match status" value="1"/>
</dbReference>
<evidence type="ECO:0000256" key="6">
    <source>
        <dbReference type="ARBA" id="ARBA00023157"/>
    </source>
</evidence>
<dbReference type="SMART" id="SM00303">
    <property type="entry name" value="GPS"/>
    <property type="match status" value="1"/>
</dbReference>
<dbReference type="GeneID" id="115471006"/>
<dbReference type="KEGG" id="muo:115471006"/>
<dbReference type="Proteomes" id="UP000515156">
    <property type="component" value="Chromosome 5"/>
</dbReference>
<keyword evidence="11" id="KW-1185">Reference proteome</keyword>
<dbReference type="PANTHER" id="PTHR10877:SF197">
    <property type="entry name" value="POLYCYSTIC KIDNEY DISEASE PROTEIN 1-LIKE 2"/>
    <property type="match status" value="1"/>
</dbReference>
<keyword evidence="5 8" id="KW-0472">Membrane</keyword>
<keyword evidence="3 8" id="KW-0812">Transmembrane</keyword>
<reference evidence="12" key="1">
    <citation type="submission" date="2025-08" db="UniProtKB">
        <authorList>
            <consortium name="RefSeq"/>
        </authorList>
    </citation>
    <scope>IDENTIFICATION</scope>
</reference>
<dbReference type="OrthoDB" id="10264154at2759"/>
<comment type="similarity">
    <text evidence="2">Belongs to the polycystin family.</text>
</comment>
<evidence type="ECO:0000256" key="4">
    <source>
        <dbReference type="ARBA" id="ARBA00022989"/>
    </source>
</evidence>
<comment type="caution">
    <text evidence="7">Lacks conserved residue(s) required for the propagation of feature annotation.</text>
</comment>
<feature type="transmembrane region" description="Helical" evidence="8">
    <location>
        <begin position="947"/>
        <end position="970"/>
    </location>
</feature>
<dbReference type="SMART" id="SM00308">
    <property type="entry name" value="LH2"/>
    <property type="match status" value="1"/>
</dbReference>
<dbReference type="InParanoid" id="A0A6P7YCI0"/>
<dbReference type="PANTHER" id="PTHR10877">
    <property type="entry name" value="POLYCYSTIN FAMILY MEMBER"/>
    <property type="match status" value="1"/>
</dbReference>
<comment type="subcellular location">
    <subcellularLocation>
        <location evidence="1">Membrane</location>
    </subcellularLocation>
</comment>
<feature type="transmembrane region" description="Helical" evidence="8">
    <location>
        <begin position="454"/>
        <end position="473"/>
    </location>
</feature>
<feature type="transmembrane region" description="Helical" evidence="8">
    <location>
        <begin position="661"/>
        <end position="682"/>
    </location>
</feature>
<evidence type="ECO:0000256" key="8">
    <source>
        <dbReference type="SAM" id="Phobius"/>
    </source>
</evidence>
<evidence type="ECO:0000256" key="3">
    <source>
        <dbReference type="ARBA" id="ARBA00022692"/>
    </source>
</evidence>
<proteinExistence type="inferred from homology"/>
<dbReference type="InterPro" id="IPR051223">
    <property type="entry name" value="Polycystin"/>
</dbReference>
<dbReference type="Pfam" id="PF01477">
    <property type="entry name" value="PLAT"/>
    <property type="match status" value="1"/>
</dbReference>
<evidence type="ECO:0000313" key="12">
    <source>
        <dbReference type="RefSeq" id="XP_030060534.1"/>
    </source>
</evidence>
<dbReference type="SUPFAM" id="SSF49723">
    <property type="entry name" value="Lipase/lipooxygenase domain (PLAT/LH2 domain)"/>
    <property type="match status" value="1"/>
</dbReference>
<evidence type="ECO:0000259" key="9">
    <source>
        <dbReference type="PROSITE" id="PS50095"/>
    </source>
</evidence>
<feature type="transmembrane region" description="Helical" evidence="8">
    <location>
        <begin position="702"/>
        <end position="723"/>
    </location>
</feature>
<evidence type="ECO:0000256" key="7">
    <source>
        <dbReference type="PROSITE-ProRule" id="PRU00152"/>
    </source>
</evidence>
<dbReference type="Gene3D" id="2.60.220.50">
    <property type="match status" value="1"/>
</dbReference>
<evidence type="ECO:0000313" key="11">
    <source>
        <dbReference type="Proteomes" id="UP000515156"/>
    </source>
</evidence>
<keyword evidence="6" id="KW-1015">Disulfide bond</keyword>
<accession>A0A6P7YCI0</accession>
<feature type="transmembrane region" description="Helical" evidence="8">
    <location>
        <begin position="901"/>
        <end position="927"/>
    </location>
</feature>
<feature type="domain" description="PLAT" evidence="9">
    <location>
        <begin position="498"/>
        <end position="615"/>
    </location>
</feature>
<dbReference type="InterPro" id="IPR036392">
    <property type="entry name" value="PLAT/LH2_dom_sf"/>
</dbReference>
<dbReference type="InterPro" id="IPR000203">
    <property type="entry name" value="GPS"/>
</dbReference>
<dbReference type="GO" id="GO:0016020">
    <property type="term" value="C:membrane"/>
    <property type="evidence" value="ECO:0007669"/>
    <property type="project" value="UniProtKB-SubCell"/>
</dbReference>
<dbReference type="AlphaFoldDB" id="A0A6P7YCI0"/>
<evidence type="ECO:0000256" key="1">
    <source>
        <dbReference type="ARBA" id="ARBA00004370"/>
    </source>
</evidence>
<dbReference type="PROSITE" id="PS50221">
    <property type="entry name" value="GAIN_B"/>
    <property type="match status" value="1"/>
</dbReference>
<dbReference type="GO" id="GO:0050982">
    <property type="term" value="P:detection of mechanical stimulus"/>
    <property type="evidence" value="ECO:0007669"/>
    <property type="project" value="TreeGrafter"/>
</dbReference>
<keyword evidence="4 8" id="KW-1133">Transmembrane helix</keyword>
<feature type="domain" description="GAIN-B" evidence="10">
    <location>
        <begin position="281"/>
        <end position="440"/>
    </location>
</feature>
<sequence>MSYMANWQMQHKNYTSLQEPSPLRKKRFIGQNSPLIDLLKVTSALGSSSDIIADDNITKLVRDITDMLQEDDEDSSSTNLVEDISLLLQLSEKLQDREARSSPYFQNLTRIAFFGTSSILQSVLSTCPGKTRSIEEIQSISNSSMVVLHNLEQATILAFSGSNSPVVVETPMFSLHLSSVKWTELGNRKLSFPDAQAAAVVFPAQETFQDKFKEQDMVQIQMLSFGQNPFPSHSSLNVTGSVLQLSLVSDHQELNLYNLTSDFQVFLPRQASATKDTTSLQSTSWSRENSLLLTINVTSPDSTLVIIAKPSDDIQLHLFLGPRSNPSVRENREVNHVPATNGSNQDEYVWIIYPETRTDPVGCQHFLVKSGNVSGSQKMTFNISTYSTHCAYWNQSSRAWRTDGCRVGPQTHSLQVQCLCNHLSFFGSSFFVLPAQVNVIKTAEYFSRVTENPVIVILVCCFFAIYILMVIWARKMDKKDASKLSVIILPDNDPCALYRYLVTVFTGRCKGASVNSKVFVTLSGSMGQSETRHLTEPKKKIFQDGSVDIFLLTTPFPLGDLESITLWHEASGSAKSWYVLQVVVQDLEQGQRWHFMCNAWLPLQPKGDEVTKTFLATKKQELTSFRAIFMKKTVNGLRNENIWISVLNHPAFSSFTRVQRVSCCLCLLLCTIVINLMFWEIPQGSYPDLIHIGTFSITWKDIMIGLESALLMFPVNLLIIYIFRNTNTRPASTCLRPAFTDESSPSPLFLNPTPHSLLKDLEKMFHSLRKAERNRFPELDNLLESADSVNSFLELLTQMVHYQRDGDAAKIQVTMTPERTSLEDLHGLYCGHYIYRKLQRVSKDVHQLGPEGFPDVTDYQQTLLQVQTLLQSLEKAAPLLQLFTDRRSFALKQKAKVQKSLPWWFIFIGWFLLLSISGISVYFSMMYGFVYGRQSSIRWIISMMLSLFQNIFILQPLKVVGFAIFFALVLKKVDEDEELDIEPMLSDLAVPREQRVIESNL</sequence>